<evidence type="ECO:0000256" key="1">
    <source>
        <dbReference type="SAM" id="MobiDB-lite"/>
    </source>
</evidence>
<sequence length="276" mass="30812">MPPRQPTYAESPDRILKRLDYLDLHGELKDVFEIKLMVAFKFIKKQGQFCRSPSMATTIHSSRPFETEAEVITATIIHDIFLGQLCPLVRQRWFGWDTVELPKKMLTAPIAPSEHDLLDAFLFPSPSDSRYLSRHPQSTPDDSLMSFTSSLLTNSFDTATFNATTVRSVNSDSFSSFGSPKFTSTPFPHSSALPACVDHNLTANELLASGITGQRATPRHVEQPDLQSPVHAVSPTRRIKQHNDSDPTPKSWNDPHTPAHQPRTAGQPNSPKLLQD</sequence>
<evidence type="ECO:0000313" key="2">
    <source>
        <dbReference type="EMBL" id="OJA16680.1"/>
    </source>
</evidence>
<keyword evidence="3" id="KW-1185">Reference proteome</keyword>
<dbReference type="AlphaFoldDB" id="A0A1J8QTA5"/>
<comment type="caution">
    <text evidence="2">The sequence shown here is derived from an EMBL/GenBank/DDBJ whole genome shotgun (WGS) entry which is preliminary data.</text>
</comment>
<evidence type="ECO:0000313" key="3">
    <source>
        <dbReference type="Proteomes" id="UP000183567"/>
    </source>
</evidence>
<dbReference type="Proteomes" id="UP000183567">
    <property type="component" value="Unassembled WGS sequence"/>
</dbReference>
<reference evidence="2 3" key="1">
    <citation type="submission" date="2016-03" db="EMBL/GenBank/DDBJ databases">
        <title>Comparative genomics of the ectomycorrhizal sister species Rhizopogon vinicolor and Rhizopogon vesiculosus (Basidiomycota: Boletales) reveals a divergence of the mating type B locus.</title>
        <authorList>
            <person name="Mujic A.B."/>
            <person name="Kuo A."/>
            <person name="Tritt A."/>
            <person name="Lipzen A."/>
            <person name="Chen C."/>
            <person name="Johnson J."/>
            <person name="Sharma A."/>
            <person name="Barry K."/>
            <person name="Grigoriev I.V."/>
            <person name="Spatafora J.W."/>
        </authorList>
    </citation>
    <scope>NUCLEOTIDE SEQUENCE [LARGE SCALE GENOMIC DNA]</scope>
    <source>
        <strain evidence="2 3">AM-OR11-056</strain>
    </source>
</reference>
<name>A0A1J8QTA5_9AGAM</name>
<organism evidence="2 3">
    <name type="scientific">Rhizopogon vesiculosus</name>
    <dbReference type="NCBI Taxonomy" id="180088"/>
    <lineage>
        <taxon>Eukaryota</taxon>
        <taxon>Fungi</taxon>
        <taxon>Dikarya</taxon>
        <taxon>Basidiomycota</taxon>
        <taxon>Agaricomycotina</taxon>
        <taxon>Agaricomycetes</taxon>
        <taxon>Agaricomycetidae</taxon>
        <taxon>Boletales</taxon>
        <taxon>Suillineae</taxon>
        <taxon>Rhizopogonaceae</taxon>
        <taxon>Rhizopogon</taxon>
    </lineage>
</organism>
<proteinExistence type="predicted"/>
<gene>
    <name evidence="2" type="ORF">AZE42_13299</name>
</gene>
<dbReference type="OrthoDB" id="2683473at2759"/>
<feature type="region of interest" description="Disordered" evidence="1">
    <location>
        <begin position="215"/>
        <end position="276"/>
    </location>
</feature>
<dbReference type="EMBL" id="LVVM01002441">
    <property type="protein sequence ID" value="OJA16680.1"/>
    <property type="molecule type" value="Genomic_DNA"/>
</dbReference>
<accession>A0A1J8QTA5</accession>
<feature type="compositionally biased region" description="Polar residues" evidence="1">
    <location>
        <begin position="264"/>
        <end position="276"/>
    </location>
</feature>
<protein>
    <submittedName>
        <fullName evidence="2">Uncharacterized protein</fullName>
    </submittedName>
</protein>